<evidence type="ECO:0000256" key="4">
    <source>
        <dbReference type="ARBA" id="ARBA00022705"/>
    </source>
</evidence>
<evidence type="ECO:0000313" key="9">
    <source>
        <dbReference type="Proteomes" id="UP001310692"/>
    </source>
</evidence>
<dbReference type="InterPro" id="IPR027417">
    <property type="entry name" value="P-loop_NTPase"/>
</dbReference>
<dbReference type="PANTHER" id="PTHR34388:SF1">
    <property type="entry name" value="DNA POLYMERASE III SUBUNIT DELTA"/>
    <property type="match status" value="1"/>
</dbReference>
<dbReference type="Gene3D" id="1.10.8.60">
    <property type="match status" value="1"/>
</dbReference>
<comment type="similarity">
    <text evidence="6">Belongs to the DNA polymerase HolA subunit family.</text>
</comment>
<keyword evidence="9" id="KW-1185">Reference proteome</keyword>
<dbReference type="EC" id="2.7.7.7" evidence="1"/>
<dbReference type="SUPFAM" id="SSF52540">
    <property type="entry name" value="P-loop containing nucleoside triphosphate hydrolases"/>
    <property type="match status" value="1"/>
</dbReference>
<evidence type="ECO:0000256" key="3">
    <source>
        <dbReference type="ARBA" id="ARBA00022695"/>
    </source>
</evidence>
<evidence type="ECO:0000256" key="7">
    <source>
        <dbReference type="ARBA" id="ARBA00049244"/>
    </source>
</evidence>
<comment type="caution">
    <text evidence="8">The sequence shown here is derived from an EMBL/GenBank/DDBJ whole genome shotgun (WGS) entry which is preliminary data.</text>
</comment>
<dbReference type="EMBL" id="JAZDRO010000001">
    <property type="protein sequence ID" value="MEE2565361.1"/>
    <property type="molecule type" value="Genomic_DNA"/>
</dbReference>
<keyword evidence="2 8" id="KW-0808">Transferase</keyword>
<organism evidence="8 9">
    <name type="scientific">Hyphobacterium marinum</name>
    <dbReference type="NCBI Taxonomy" id="3116574"/>
    <lineage>
        <taxon>Bacteria</taxon>
        <taxon>Pseudomonadati</taxon>
        <taxon>Pseudomonadota</taxon>
        <taxon>Alphaproteobacteria</taxon>
        <taxon>Maricaulales</taxon>
        <taxon>Maricaulaceae</taxon>
        <taxon>Hyphobacterium</taxon>
    </lineage>
</organism>
<evidence type="ECO:0000313" key="8">
    <source>
        <dbReference type="EMBL" id="MEE2565361.1"/>
    </source>
</evidence>
<dbReference type="NCBIfam" id="TIGR01128">
    <property type="entry name" value="holA"/>
    <property type="match status" value="1"/>
</dbReference>
<evidence type="ECO:0000256" key="6">
    <source>
        <dbReference type="ARBA" id="ARBA00034754"/>
    </source>
</evidence>
<evidence type="ECO:0000256" key="2">
    <source>
        <dbReference type="ARBA" id="ARBA00022679"/>
    </source>
</evidence>
<keyword evidence="3 8" id="KW-0548">Nucleotidyltransferase</keyword>
<dbReference type="Gene3D" id="3.40.50.300">
    <property type="entry name" value="P-loop containing nucleotide triphosphate hydrolases"/>
    <property type="match status" value="1"/>
</dbReference>
<dbReference type="GO" id="GO:0003887">
    <property type="term" value="F:DNA-directed DNA polymerase activity"/>
    <property type="evidence" value="ECO:0007669"/>
    <property type="project" value="UniProtKB-EC"/>
</dbReference>
<evidence type="ECO:0000256" key="5">
    <source>
        <dbReference type="ARBA" id="ARBA00022932"/>
    </source>
</evidence>
<evidence type="ECO:0000256" key="1">
    <source>
        <dbReference type="ARBA" id="ARBA00012417"/>
    </source>
</evidence>
<dbReference type="RefSeq" id="WP_330194898.1">
    <property type="nucleotide sequence ID" value="NZ_JAZDRO010000001.1"/>
</dbReference>
<sequence>MKLSAGEVGTGLLKARNVTAFLIYGPDRGLVRERADTLAKSIIPDLDDPFAVTSLTEDDLKADPAALADAMAALSMIGGARLVRLRVSTESAGAPAAAFIADFDAGTLTAEATLIVEAGELKPAGKLRKTFEGSKSALAAPCYSDSPGDLAHLIEESLAAEGLKLTPEARTRFIPSLEGDRSLARSEIEKLILYKGLRGQRADGDDEIGEADILACSVGGGDAELNGIIDAALGGQSALADAAYHRALDAGVSPVGVLRALQRRLDQIGEVHSGGGVQGAQRLGAPRFGPAASGFSRQCGLWRGAALEAARDAAFQAERAMKHGRAPVEALGGDLLAKLALRAERLSG</sequence>
<dbReference type="InterPro" id="IPR008921">
    <property type="entry name" value="DNA_pol3_clamp-load_cplx_C"/>
</dbReference>
<gene>
    <name evidence="8" type="primary">holA</name>
    <name evidence="8" type="ORF">V0U35_01615</name>
</gene>
<reference evidence="8 9" key="1">
    <citation type="submission" date="2024-01" db="EMBL/GenBank/DDBJ databases">
        <title>Hyphobacterium bacterium isolated from marine sediment.</title>
        <authorList>
            <person name="Zhao S."/>
        </authorList>
    </citation>
    <scope>NUCLEOTIDE SEQUENCE [LARGE SCALE GENOMIC DNA]</scope>
    <source>
        <strain evidence="8 9">Y60-23</strain>
    </source>
</reference>
<accession>A0ABU7LUX8</accession>
<dbReference type="Proteomes" id="UP001310692">
    <property type="component" value="Unassembled WGS sequence"/>
</dbReference>
<dbReference type="SUPFAM" id="SSF48019">
    <property type="entry name" value="post-AAA+ oligomerization domain-like"/>
    <property type="match status" value="1"/>
</dbReference>
<comment type="catalytic activity">
    <reaction evidence="7">
        <text>DNA(n) + a 2'-deoxyribonucleoside 5'-triphosphate = DNA(n+1) + diphosphate</text>
        <dbReference type="Rhea" id="RHEA:22508"/>
        <dbReference type="Rhea" id="RHEA-COMP:17339"/>
        <dbReference type="Rhea" id="RHEA-COMP:17340"/>
        <dbReference type="ChEBI" id="CHEBI:33019"/>
        <dbReference type="ChEBI" id="CHEBI:61560"/>
        <dbReference type="ChEBI" id="CHEBI:173112"/>
        <dbReference type="EC" id="2.7.7.7"/>
    </reaction>
</comment>
<name>A0ABU7LUX8_9PROT</name>
<dbReference type="Gene3D" id="1.20.272.10">
    <property type="match status" value="1"/>
</dbReference>
<dbReference type="PANTHER" id="PTHR34388">
    <property type="entry name" value="DNA POLYMERASE III SUBUNIT DELTA"/>
    <property type="match status" value="1"/>
</dbReference>
<dbReference type="InterPro" id="IPR005790">
    <property type="entry name" value="DNA_polIII_delta"/>
</dbReference>
<keyword evidence="4" id="KW-0235">DNA replication</keyword>
<proteinExistence type="inferred from homology"/>
<protein>
    <recommendedName>
        <fullName evidence="1">DNA-directed DNA polymerase</fullName>
        <ecNumber evidence="1">2.7.7.7</ecNumber>
    </recommendedName>
</protein>
<keyword evidence="5" id="KW-0239">DNA-directed DNA polymerase</keyword>